<feature type="transmembrane region" description="Helical" evidence="1">
    <location>
        <begin position="282"/>
        <end position="304"/>
    </location>
</feature>
<dbReference type="GO" id="GO:0016746">
    <property type="term" value="F:acyltransferase activity"/>
    <property type="evidence" value="ECO:0007669"/>
    <property type="project" value="UniProtKB-KW"/>
</dbReference>
<feature type="transmembrane region" description="Helical" evidence="1">
    <location>
        <begin position="209"/>
        <end position="227"/>
    </location>
</feature>
<dbReference type="RefSeq" id="WP_253568863.1">
    <property type="nucleotide sequence ID" value="NZ_JAMZEK010000004.1"/>
</dbReference>
<keyword evidence="1" id="KW-0472">Membrane</keyword>
<keyword evidence="1" id="KW-1133">Transmembrane helix</keyword>
<comment type="caution">
    <text evidence="3">The sequence shown here is derived from an EMBL/GenBank/DDBJ whole genome shotgun (WGS) entry which is preliminary data.</text>
</comment>
<feature type="transmembrane region" description="Helical" evidence="1">
    <location>
        <begin position="78"/>
        <end position="99"/>
    </location>
</feature>
<feature type="transmembrane region" description="Helical" evidence="1">
    <location>
        <begin position="346"/>
        <end position="370"/>
    </location>
</feature>
<evidence type="ECO:0000256" key="1">
    <source>
        <dbReference type="SAM" id="Phobius"/>
    </source>
</evidence>
<dbReference type="PANTHER" id="PTHR23028">
    <property type="entry name" value="ACETYLTRANSFERASE"/>
    <property type="match status" value="1"/>
</dbReference>
<feature type="transmembrane region" description="Helical" evidence="1">
    <location>
        <begin position="42"/>
        <end position="58"/>
    </location>
</feature>
<feature type="transmembrane region" description="Helical" evidence="1">
    <location>
        <begin position="119"/>
        <end position="139"/>
    </location>
</feature>
<dbReference type="InterPro" id="IPR050879">
    <property type="entry name" value="Acyltransferase_3"/>
</dbReference>
<feature type="domain" description="Acyltransferase 3" evidence="2">
    <location>
        <begin position="43"/>
        <end position="360"/>
    </location>
</feature>
<gene>
    <name evidence="3" type="ORF">NC595_18570</name>
</gene>
<keyword evidence="1" id="KW-0812">Transmembrane</keyword>
<feature type="transmembrane region" description="Helical" evidence="1">
    <location>
        <begin position="316"/>
        <end position="334"/>
    </location>
</feature>
<dbReference type="InterPro" id="IPR002656">
    <property type="entry name" value="Acyl_transf_3_dom"/>
</dbReference>
<dbReference type="PANTHER" id="PTHR23028:SF53">
    <property type="entry name" value="ACYL_TRANSF_3 DOMAIN-CONTAINING PROTEIN"/>
    <property type="match status" value="1"/>
</dbReference>
<name>A0ABT1FF95_9GAMM</name>
<keyword evidence="3" id="KW-0808">Transferase</keyword>
<keyword evidence="3" id="KW-0012">Acyltransferase</keyword>
<dbReference type="Pfam" id="PF01757">
    <property type="entry name" value="Acyl_transf_3"/>
    <property type="match status" value="1"/>
</dbReference>
<feature type="transmembrane region" description="Helical" evidence="1">
    <location>
        <begin position="6"/>
        <end position="22"/>
    </location>
</feature>
<feature type="transmembrane region" description="Helical" evidence="1">
    <location>
        <begin position="258"/>
        <end position="276"/>
    </location>
</feature>
<sequence length="402" mass="44078">MTNYSIWPSIALIGLCVAMLSVRRRNGFARSPGLSTDGRLEVLDGLRAFLALGVFFHHMSIRRGAVATGVVALPPSTFYAMIGPGSVCLFFMITGYLFWLRIIDSTQGIAWRRIYVNRFFRIVPLYLVAVFGYFIVVLLRARFQTSQPATQTASQIAQWLSFGILSRADPFLGDRNSLSAIGATWSLHYEWLFYFSLPMLWVASKIAKHLSVVLSAIALLSILWRLIGQPECYFIAHFLAGMLACSLIKVAPKIRGDGPARSALAICLLLGAGLAGPQTYDWTVAVLLGAFFMLVASGTSLFGLLSTRGAQRLGKASYSIYLLHGLVLTVVLSPRVLGNFAVQSPYAFWITGAICTMLLIPLSMVSYTFVEEPGIRLGKRICRLLPDVNGPSNAMNLLPPGH</sequence>
<evidence type="ECO:0000259" key="2">
    <source>
        <dbReference type="Pfam" id="PF01757"/>
    </source>
</evidence>
<feature type="transmembrane region" description="Helical" evidence="1">
    <location>
        <begin position="178"/>
        <end position="197"/>
    </location>
</feature>
<evidence type="ECO:0000313" key="3">
    <source>
        <dbReference type="EMBL" id="MCP1376057.1"/>
    </source>
</evidence>
<feature type="transmembrane region" description="Helical" evidence="1">
    <location>
        <begin position="233"/>
        <end position="251"/>
    </location>
</feature>
<dbReference type="EMBL" id="JAMZEK010000004">
    <property type="protein sequence ID" value="MCP1376057.1"/>
    <property type="molecule type" value="Genomic_DNA"/>
</dbReference>
<proteinExistence type="predicted"/>
<protein>
    <submittedName>
        <fullName evidence="3">Acyltransferase</fullName>
    </submittedName>
</protein>
<accession>A0ABT1FF95</accession>
<reference evidence="3 4" key="1">
    <citation type="submission" date="2022-06" db="EMBL/GenBank/DDBJ databases">
        <title>Dyella sp. Sa strain:Sa Genome sequencing.</title>
        <authorList>
            <person name="Park S."/>
        </authorList>
    </citation>
    <scope>NUCLEOTIDE SEQUENCE [LARGE SCALE GENOMIC DNA]</scope>
    <source>
        <strain evidence="3 4">Sa</strain>
    </source>
</reference>
<evidence type="ECO:0000313" key="4">
    <source>
        <dbReference type="Proteomes" id="UP001204615"/>
    </source>
</evidence>
<dbReference type="Proteomes" id="UP001204615">
    <property type="component" value="Unassembled WGS sequence"/>
</dbReference>
<keyword evidence="4" id="KW-1185">Reference proteome</keyword>
<organism evidence="3 4">
    <name type="scientific">Dyella lutea</name>
    <dbReference type="NCBI Taxonomy" id="2950441"/>
    <lineage>
        <taxon>Bacteria</taxon>
        <taxon>Pseudomonadati</taxon>
        <taxon>Pseudomonadota</taxon>
        <taxon>Gammaproteobacteria</taxon>
        <taxon>Lysobacterales</taxon>
        <taxon>Rhodanobacteraceae</taxon>
        <taxon>Dyella</taxon>
    </lineage>
</organism>